<evidence type="ECO:0000256" key="4">
    <source>
        <dbReference type="ARBA" id="ARBA00022989"/>
    </source>
</evidence>
<feature type="transmembrane region" description="Helical" evidence="6">
    <location>
        <begin position="76"/>
        <end position="95"/>
    </location>
</feature>
<evidence type="ECO:0000256" key="6">
    <source>
        <dbReference type="SAM" id="Phobius"/>
    </source>
</evidence>
<gene>
    <name evidence="7" type="ORF">MEG1DRAFT_02864</name>
</gene>
<name>A0A081RV25_PHOTE</name>
<keyword evidence="2" id="KW-1003">Cell membrane</keyword>
<evidence type="ECO:0000313" key="8">
    <source>
        <dbReference type="Proteomes" id="UP000028002"/>
    </source>
</evidence>
<feature type="transmembrane region" description="Helical" evidence="6">
    <location>
        <begin position="238"/>
        <end position="262"/>
    </location>
</feature>
<feature type="transmembrane region" description="Helical" evidence="6">
    <location>
        <begin position="7"/>
        <end position="28"/>
    </location>
</feature>
<comment type="subcellular location">
    <subcellularLocation>
        <location evidence="1">Cell membrane</location>
        <topology evidence="1">Multi-pass membrane protein</topology>
    </subcellularLocation>
</comment>
<dbReference type="EMBL" id="JGVH01000048">
    <property type="protein sequence ID" value="KER02528.1"/>
    <property type="molecule type" value="Genomic_DNA"/>
</dbReference>
<dbReference type="InterPro" id="IPR050833">
    <property type="entry name" value="Poly_Biosynth_Transport"/>
</dbReference>
<dbReference type="PANTHER" id="PTHR30250:SF11">
    <property type="entry name" value="O-ANTIGEN TRANSPORTER-RELATED"/>
    <property type="match status" value="1"/>
</dbReference>
<feature type="transmembrane region" description="Helical" evidence="6">
    <location>
        <begin position="132"/>
        <end position="154"/>
    </location>
</feature>
<feature type="transmembrane region" description="Helical" evidence="6">
    <location>
        <begin position="384"/>
        <end position="407"/>
    </location>
</feature>
<reference evidence="7 8" key="1">
    <citation type="submission" date="2014-03" db="EMBL/GenBank/DDBJ databases">
        <title>Draft Genome of Photorhabdus temperata Meg1.</title>
        <authorList>
            <person name="Hurst S.G.IV."/>
            <person name="Morris K."/>
            <person name="Thomas K."/>
            <person name="Tisa L.S."/>
        </authorList>
    </citation>
    <scope>NUCLEOTIDE SEQUENCE [LARGE SCALE GENOMIC DNA]</scope>
    <source>
        <strain evidence="7 8">Meg1</strain>
    </source>
</reference>
<evidence type="ECO:0000256" key="2">
    <source>
        <dbReference type="ARBA" id="ARBA00022475"/>
    </source>
</evidence>
<feature type="transmembrane region" description="Helical" evidence="6">
    <location>
        <begin position="34"/>
        <end position="55"/>
    </location>
</feature>
<dbReference type="PANTHER" id="PTHR30250">
    <property type="entry name" value="PST FAMILY PREDICTED COLANIC ACID TRANSPORTER"/>
    <property type="match status" value="1"/>
</dbReference>
<accession>A0A081RV25</accession>
<protein>
    <submittedName>
        <fullName evidence="7">Membrane protein involved in the export of O-antigen and teichoic acid</fullName>
    </submittedName>
</protein>
<dbReference type="InterPro" id="IPR002797">
    <property type="entry name" value="Polysacc_synth"/>
</dbReference>
<evidence type="ECO:0000256" key="3">
    <source>
        <dbReference type="ARBA" id="ARBA00022692"/>
    </source>
</evidence>
<organism evidence="7 8">
    <name type="scientific">Photorhabdus temperata subsp. temperata Meg1</name>
    <dbReference type="NCBI Taxonomy" id="1393735"/>
    <lineage>
        <taxon>Bacteria</taxon>
        <taxon>Pseudomonadati</taxon>
        <taxon>Pseudomonadota</taxon>
        <taxon>Gammaproteobacteria</taxon>
        <taxon>Enterobacterales</taxon>
        <taxon>Morganellaceae</taxon>
        <taxon>Photorhabdus</taxon>
    </lineage>
</organism>
<feature type="transmembrane region" description="Helical" evidence="6">
    <location>
        <begin position="349"/>
        <end position="368"/>
    </location>
</feature>
<evidence type="ECO:0000256" key="5">
    <source>
        <dbReference type="ARBA" id="ARBA00023136"/>
    </source>
</evidence>
<keyword evidence="4 6" id="KW-1133">Transmembrane helix</keyword>
<feature type="transmembrane region" description="Helical" evidence="6">
    <location>
        <begin position="283"/>
        <end position="302"/>
    </location>
</feature>
<feature type="transmembrane region" description="Helical" evidence="6">
    <location>
        <begin position="160"/>
        <end position="177"/>
    </location>
</feature>
<feature type="transmembrane region" description="Helical" evidence="6">
    <location>
        <begin position="101"/>
        <end position="120"/>
    </location>
</feature>
<proteinExistence type="predicted"/>
<keyword evidence="3 6" id="KW-0812">Transmembrane</keyword>
<dbReference type="PATRIC" id="fig|1393735.3.peg.2918"/>
<evidence type="ECO:0000256" key="1">
    <source>
        <dbReference type="ARBA" id="ARBA00004651"/>
    </source>
</evidence>
<keyword evidence="5 6" id="KW-0472">Membrane</keyword>
<dbReference type="Pfam" id="PF01943">
    <property type="entry name" value="Polysacc_synt"/>
    <property type="match status" value="1"/>
</dbReference>
<comment type="caution">
    <text evidence="7">The sequence shown here is derived from an EMBL/GenBank/DDBJ whole genome shotgun (WGS) entry which is preliminary data.</text>
</comment>
<dbReference type="AlphaFoldDB" id="A0A081RV25"/>
<feature type="transmembrane region" description="Helical" evidence="6">
    <location>
        <begin position="198"/>
        <end position="218"/>
    </location>
</feature>
<sequence>MDKLIILLLRAASIGCKFILLFVIARLLSTSDVGIYGLATSFINIAILFVGLDYYTFAQRQLSQGKNTSLIITNQMALYLGLYLVSFIFIAVFCGLEYLPIRYLILLFLILVIEHINQEVSRYLIYNEKQKVVSVLLFIRSGFWAILYAAFLYLTDYKDVILLFYFWLFGSVLSLLISISHLNNEIKFKPSLVLKSHIIKGVTSALPIFFAGISFKLIFFLDRFLLKSISDDETVGIYVFYITLTMSILGFLEPLLFSFYYQRLLKFFNQNKFQQFGLTLKKLIFSTLAMSLVINIGIFFISEYVVSITGNEIFIENYSLVNYIYFIVILYTISLMAHYVLYSINLDKIIFKSHITALLAYVLSFYFLELMHSSFALELKPIDIVFISMILSLCWMMLTSILPIFLYRKLFCRKD</sequence>
<evidence type="ECO:0000313" key="7">
    <source>
        <dbReference type="EMBL" id="KER02528.1"/>
    </source>
</evidence>
<dbReference type="RefSeq" id="WP_036839995.1">
    <property type="nucleotide sequence ID" value="NZ_CAWLUD010000048.1"/>
</dbReference>
<dbReference type="GO" id="GO:0005886">
    <property type="term" value="C:plasma membrane"/>
    <property type="evidence" value="ECO:0007669"/>
    <property type="project" value="UniProtKB-SubCell"/>
</dbReference>
<dbReference type="Proteomes" id="UP000028002">
    <property type="component" value="Unassembled WGS sequence"/>
</dbReference>
<feature type="transmembrane region" description="Helical" evidence="6">
    <location>
        <begin position="322"/>
        <end position="342"/>
    </location>
</feature>